<accession>G3AIN5</accession>
<comment type="pathway">
    <text evidence="2 8">Cofactor biosynthesis; ubiquinone biosynthesis.</text>
</comment>
<evidence type="ECO:0000313" key="10">
    <source>
        <dbReference type="EMBL" id="EGW33749.1"/>
    </source>
</evidence>
<keyword evidence="11" id="KW-1185">Reference proteome</keyword>
<evidence type="ECO:0000313" key="11">
    <source>
        <dbReference type="Proteomes" id="UP000000709"/>
    </source>
</evidence>
<gene>
    <name evidence="10" type="ORF">SPAPADRAFT_59114</name>
</gene>
<evidence type="ECO:0000256" key="7">
    <source>
        <dbReference type="ARBA" id="ARBA00023128"/>
    </source>
</evidence>
<proteinExistence type="inferred from homology"/>
<dbReference type="InterPro" id="IPR012762">
    <property type="entry name" value="Ubiq_biosynth_COQ9"/>
</dbReference>
<keyword evidence="5" id="KW-0809">Transit peptide</keyword>
<dbReference type="GeneID" id="18872779"/>
<dbReference type="KEGG" id="spaa:SPAPADRAFT_59114"/>
<dbReference type="RefSeq" id="XP_007373333.1">
    <property type="nucleotide sequence ID" value="XM_007373271.1"/>
</dbReference>
<dbReference type="Proteomes" id="UP000000709">
    <property type="component" value="Unassembled WGS sequence"/>
</dbReference>
<evidence type="ECO:0000256" key="8">
    <source>
        <dbReference type="RuleBase" id="RU366063"/>
    </source>
</evidence>
<dbReference type="GO" id="GO:0006744">
    <property type="term" value="P:ubiquinone biosynthetic process"/>
    <property type="evidence" value="ECO:0007669"/>
    <property type="project" value="UniProtKB-UniRule"/>
</dbReference>
<dbReference type="FunCoup" id="G3AIN5">
    <property type="interactions" value="258"/>
</dbReference>
<dbReference type="eggNOG" id="KOG2969">
    <property type="taxonomic scope" value="Eukaryota"/>
</dbReference>
<evidence type="ECO:0000256" key="6">
    <source>
        <dbReference type="ARBA" id="ARBA00023121"/>
    </source>
</evidence>
<organism evidence="11">
    <name type="scientific">Spathaspora passalidarum (strain NRRL Y-27907 / 11-Y1)</name>
    <dbReference type="NCBI Taxonomy" id="619300"/>
    <lineage>
        <taxon>Eukaryota</taxon>
        <taxon>Fungi</taxon>
        <taxon>Dikarya</taxon>
        <taxon>Ascomycota</taxon>
        <taxon>Saccharomycotina</taxon>
        <taxon>Pichiomycetes</taxon>
        <taxon>Debaryomycetaceae</taxon>
        <taxon>Spathaspora</taxon>
    </lineage>
</organism>
<keyword evidence="7 8" id="KW-0496">Mitochondrion</keyword>
<dbReference type="InterPro" id="IPR013718">
    <property type="entry name" value="COQ9_C"/>
</dbReference>
<evidence type="ECO:0000256" key="3">
    <source>
        <dbReference type="ARBA" id="ARBA00010766"/>
    </source>
</evidence>
<keyword evidence="6 8" id="KW-0446">Lipid-binding</keyword>
<comment type="function">
    <text evidence="8">Membrane-associated protein that warps the membrane surface to access and bind aromatic isoprenes with high specificity, including ubiquinone (CoQ) isoprene intermediates and presents them directly to Coq7, therefore facilitating the Coq7-mediated hydroxylase step. Participates in the biosynthesis of coenzyme Q, also named ubiquinone, an essential lipid-soluble electron transporter for aerobic cellular respiration.</text>
</comment>
<dbReference type="HOGENOM" id="CLU_057411_1_1_1"/>
<comment type="subcellular location">
    <subcellularLocation>
        <location evidence="1 8">Mitochondrion</location>
    </subcellularLocation>
</comment>
<dbReference type="OrthoDB" id="619536at2759"/>
<evidence type="ECO:0000256" key="1">
    <source>
        <dbReference type="ARBA" id="ARBA00004173"/>
    </source>
</evidence>
<sequence>MLKTLSKTAKPRCGGSLLRLYHSSEHIGSNVIVDNNTIESKILSKALEHIPRYGFKTGSITKAIRDLEYPDSIQSVITSNPKGNSAEFQLTLHWLKSKRQELNNYAAEDPEFNSITNEYERVAKLIKTRLMMNSPVIGHLHEGLSQLVVPYNLPQSMEELHNLSDDIAFLAGDMSHDFAWYSKRAGFSSIYVKSELYMLQDSSANFKKTNKFVDEKVRGIKQL</sequence>
<dbReference type="PANTHER" id="PTHR21427">
    <property type="entry name" value="UBIQUINONE BIOSYNTHESIS PROTEIN COQ9, MITOCHONDRIAL"/>
    <property type="match status" value="1"/>
</dbReference>
<dbReference type="PANTHER" id="PTHR21427:SF19">
    <property type="entry name" value="UBIQUINONE BIOSYNTHESIS PROTEIN COQ9, MITOCHONDRIAL"/>
    <property type="match status" value="1"/>
</dbReference>
<dbReference type="STRING" id="619300.G3AIN5"/>
<name>G3AIN5_SPAPN</name>
<comment type="similarity">
    <text evidence="3 8">Belongs to the COQ9 family.</text>
</comment>
<feature type="non-terminal residue" evidence="10">
    <location>
        <position position="223"/>
    </location>
</feature>
<dbReference type="EMBL" id="GL996500">
    <property type="protein sequence ID" value="EGW33749.1"/>
    <property type="molecule type" value="Genomic_DNA"/>
</dbReference>
<dbReference type="OMA" id="SELFMAQ"/>
<evidence type="ECO:0000259" key="9">
    <source>
        <dbReference type="Pfam" id="PF08511"/>
    </source>
</evidence>
<reference evidence="10 11" key="1">
    <citation type="journal article" date="2011" name="Proc. Natl. Acad. Sci. U.S.A.">
        <title>Comparative genomics of xylose-fermenting fungi for enhanced biofuel production.</title>
        <authorList>
            <person name="Wohlbach D.J."/>
            <person name="Kuo A."/>
            <person name="Sato T.K."/>
            <person name="Potts K.M."/>
            <person name="Salamov A.A."/>
            <person name="LaButti K.M."/>
            <person name="Sun H."/>
            <person name="Clum A."/>
            <person name="Pangilinan J.L."/>
            <person name="Lindquist E.A."/>
            <person name="Lucas S."/>
            <person name="Lapidus A."/>
            <person name="Jin M."/>
            <person name="Gunawan C."/>
            <person name="Balan V."/>
            <person name="Dale B.E."/>
            <person name="Jeffries T.W."/>
            <person name="Zinkel R."/>
            <person name="Barry K.W."/>
            <person name="Grigoriev I.V."/>
            <person name="Gasch A.P."/>
        </authorList>
    </citation>
    <scope>NUCLEOTIDE SEQUENCE [LARGE SCALE GENOMIC DNA]</scope>
    <source>
        <strain evidence="11">NRRL Y-27907 / 11-Y1</strain>
    </source>
</reference>
<dbReference type="NCBIfam" id="TIGR02396">
    <property type="entry name" value="diverge_rpsU"/>
    <property type="match status" value="1"/>
</dbReference>
<dbReference type="GO" id="GO:0032991">
    <property type="term" value="C:protein-containing complex"/>
    <property type="evidence" value="ECO:0007669"/>
    <property type="project" value="EnsemblFungi"/>
</dbReference>
<dbReference type="GO" id="GO:0005743">
    <property type="term" value="C:mitochondrial inner membrane"/>
    <property type="evidence" value="ECO:0007669"/>
    <property type="project" value="EnsemblFungi"/>
</dbReference>
<feature type="domain" description="COQ9 C-terminal" evidence="9">
    <location>
        <begin position="154"/>
        <end position="223"/>
    </location>
</feature>
<dbReference type="InParanoid" id="G3AIN5"/>
<dbReference type="GO" id="GO:0008289">
    <property type="term" value="F:lipid binding"/>
    <property type="evidence" value="ECO:0007669"/>
    <property type="project" value="UniProtKB-UniRule"/>
</dbReference>
<keyword evidence="4 8" id="KW-0831">Ubiquinone biosynthesis</keyword>
<evidence type="ECO:0000256" key="2">
    <source>
        <dbReference type="ARBA" id="ARBA00004749"/>
    </source>
</evidence>
<dbReference type="UniPathway" id="UPA00232"/>
<dbReference type="Pfam" id="PF08511">
    <property type="entry name" value="COQ9"/>
    <property type="match status" value="1"/>
</dbReference>
<dbReference type="Gene3D" id="1.10.357.10">
    <property type="entry name" value="Tetracycline Repressor, domain 2"/>
    <property type="match status" value="1"/>
</dbReference>
<evidence type="ECO:0000256" key="5">
    <source>
        <dbReference type="ARBA" id="ARBA00022946"/>
    </source>
</evidence>
<dbReference type="AlphaFoldDB" id="G3AIN5"/>
<evidence type="ECO:0000256" key="4">
    <source>
        <dbReference type="ARBA" id="ARBA00022688"/>
    </source>
</evidence>
<protein>
    <recommendedName>
        <fullName evidence="8">Ubiquinone biosynthesis protein</fullName>
    </recommendedName>
</protein>